<keyword evidence="3 4" id="KW-0408">Iron</keyword>
<dbReference type="HOGENOM" id="CLU_033900_1_0_10"/>
<keyword evidence="5" id="KW-0732">Signal</keyword>
<reference evidence="7" key="1">
    <citation type="submission" date="2010-07" db="EMBL/GenBank/DDBJ databases">
        <authorList>
            <person name="Muzny D."/>
            <person name="Qin X."/>
            <person name="Deng J."/>
            <person name="Jiang H."/>
            <person name="Liu Y."/>
            <person name="Qu J."/>
            <person name="Song X.-Z."/>
            <person name="Zhang L."/>
            <person name="Thornton R."/>
            <person name="Coyle M."/>
            <person name="Francisco L."/>
            <person name="Jackson L."/>
            <person name="Javaid M."/>
            <person name="Korchina V."/>
            <person name="Kovar C."/>
            <person name="Mata R."/>
            <person name="Mathew T."/>
            <person name="Ngo R."/>
            <person name="Nguyen L."/>
            <person name="Nguyen N."/>
            <person name="Okwuonu G."/>
            <person name="Ongeri F."/>
            <person name="Pham C."/>
            <person name="Simmons D."/>
            <person name="Wilczek-Boney K."/>
            <person name="Hale W."/>
            <person name="Jakkamsetti A."/>
            <person name="Pham P."/>
            <person name="Ruth R."/>
            <person name="San Lucas F."/>
            <person name="Warren J."/>
            <person name="Zhang J."/>
            <person name="Zhao Z."/>
            <person name="Zhou C."/>
            <person name="Zhu D."/>
            <person name="Lee S."/>
            <person name="Bess C."/>
            <person name="Blankenburg K."/>
            <person name="Forbes L."/>
            <person name="Fu Q."/>
            <person name="Gubbala S."/>
            <person name="Hirani K."/>
            <person name="Jayaseelan J.C."/>
            <person name="Lara F."/>
            <person name="Munidasa M."/>
            <person name="Palculict T."/>
            <person name="Patil S."/>
            <person name="Pu L.-L."/>
            <person name="Saada N."/>
            <person name="Tang L."/>
            <person name="Weissenberger G."/>
            <person name="Zhu Y."/>
            <person name="Hemphill L."/>
            <person name="Shang Y."/>
            <person name="Youmans B."/>
            <person name="Ayvaz T."/>
            <person name="Ross M."/>
            <person name="Santibanez J."/>
            <person name="Aqrawi P."/>
            <person name="Gross S."/>
            <person name="Joshi V."/>
            <person name="Fowler G."/>
            <person name="Nazareth L."/>
            <person name="Reid J."/>
            <person name="Worley K."/>
            <person name="Petrosino J."/>
            <person name="Highlander S."/>
            <person name="Gibbs R."/>
        </authorList>
    </citation>
    <scope>NUCLEOTIDE SEQUENCE [LARGE SCALE GENOMIC DNA]</scope>
    <source>
        <strain evidence="7">DSM 16973</strain>
    </source>
</reference>
<keyword evidence="8" id="KW-1185">Reference proteome</keyword>
<dbReference type="InterPro" id="IPR010538">
    <property type="entry name" value="DHOR"/>
</dbReference>
<dbReference type="GO" id="GO:0046872">
    <property type="term" value="F:metal ion binding"/>
    <property type="evidence" value="ECO:0007669"/>
    <property type="project" value="UniProtKB-KW"/>
</dbReference>
<proteinExistence type="predicted"/>
<evidence type="ECO:0000259" key="6">
    <source>
        <dbReference type="PROSITE" id="PS51007"/>
    </source>
</evidence>
<dbReference type="Gene3D" id="1.10.760.10">
    <property type="entry name" value="Cytochrome c-like domain"/>
    <property type="match status" value="1"/>
</dbReference>
<organism evidence="7 8">
    <name type="scientific">Hoylesella marshii DSM 16973 = JCM 13450</name>
    <dbReference type="NCBI Taxonomy" id="862515"/>
    <lineage>
        <taxon>Bacteria</taxon>
        <taxon>Pseudomonadati</taxon>
        <taxon>Bacteroidota</taxon>
        <taxon>Bacteroidia</taxon>
        <taxon>Bacteroidales</taxon>
        <taxon>Prevotellaceae</taxon>
        <taxon>Hoylesella</taxon>
    </lineage>
</organism>
<comment type="caution">
    <text evidence="7">The sequence shown here is derived from an EMBL/GenBank/DDBJ whole genome shotgun (WGS) entry which is preliminary data.</text>
</comment>
<evidence type="ECO:0000256" key="2">
    <source>
        <dbReference type="ARBA" id="ARBA00022723"/>
    </source>
</evidence>
<accession>E0NRA8</accession>
<name>E0NRA8_9BACT</name>
<dbReference type="InterPro" id="IPR036909">
    <property type="entry name" value="Cyt_c-like_dom_sf"/>
</dbReference>
<dbReference type="EMBL" id="AEEI01000025">
    <property type="protein sequence ID" value="EFM02336.1"/>
    <property type="molecule type" value="Genomic_DNA"/>
</dbReference>
<dbReference type="PROSITE" id="PS51257">
    <property type="entry name" value="PROKAR_LIPOPROTEIN"/>
    <property type="match status" value="1"/>
</dbReference>
<dbReference type="AlphaFoldDB" id="E0NRA8"/>
<dbReference type="InterPro" id="IPR009056">
    <property type="entry name" value="Cyt_c-like_dom"/>
</dbReference>
<protein>
    <recommendedName>
        <fullName evidence="6">Cytochrome c domain-containing protein</fullName>
    </recommendedName>
</protein>
<feature type="chain" id="PRO_5003138262" description="Cytochrome c domain-containing protein" evidence="5">
    <location>
        <begin position="20"/>
        <end position="575"/>
    </location>
</feature>
<dbReference type="Proteomes" id="UP000004394">
    <property type="component" value="Unassembled WGS sequence"/>
</dbReference>
<keyword evidence="2 4" id="KW-0479">Metal-binding</keyword>
<keyword evidence="1 4" id="KW-0349">Heme</keyword>
<evidence type="ECO:0000256" key="4">
    <source>
        <dbReference type="PROSITE-ProRule" id="PRU00433"/>
    </source>
</evidence>
<dbReference type="BioCyc" id="PMAR862515-HMP:GMOO-722-MONOMER"/>
<dbReference type="STRING" id="862515.HMPREF0658_0709"/>
<feature type="domain" description="Cytochrome c" evidence="6">
    <location>
        <begin position="434"/>
        <end position="575"/>
    </location>
</feature>
<evidence type="ECO:0000313" key="7">
    <source>
        <dbReference type="EMBL" id="EFM02336.1"/>
    </source>
</evidence>
<feature type="signal peptide" evidence="5">
    <location>
        <begin position="1"/>
        <end position="19"/>
    </location>
</feature>
<dbReference type="SUPFAM" id="SSF46626">
    <property type="entry name" value="Cytochrome c"/>
    <property type="match status" value="1"/>
</dbReference>
<dbReference type="GO" id="GO:0009055">
    <property type="term" value="F:electron transfer activity"/>
    <property type="evidence" value="ECO:0007669"/>
    <property type="project" value="InterPro"/>
</dbReference>
<evidence type="ECO:0000256" key="3">
    <source>
        <dbReference type="ARBA" id="ARBA00023004"/>
    </source>
</evidence>
<dbReference type="eggNOG" id="COG3488">
    <property type="taxonomic scope" value="Bacteria"/>
</dbReference>
<dbReference type="RefSeq" id="WP_006948499.1">
    <property type="nucleotide sequence ID" value="NZ_BAJI01000008.1"/>
</dbReference>
<evidence type="ECO:0000256" key="1">
    <source>
        <dbReference type="ARBA" id="ARBA00022617"/>
    </source>
</evidence>
<dbReference type="PROSITE" id="PS51007">
    <property type="entry name" value="CYTC"/>
    <property type="match status" value="1"/>
</dbReference>
<dbReference type="GO" id="GO:0020037">
    <property type="term" value="F:heme binding"/>
    <property type="evidence" value="ECO:0007669"/>
    <property type="project" value="InterPro"/>
</dbReference>
<evidence type="ECO:0000256" key="5">
    <source>
        <dbReference type="SAM" id="SignalP"/>
    </source>
</evidence>
<dbReference type="Pfam" id="PF06537">
    <property type="entry name" value="DHOR"/>
    <property type="match status" value="1"/>
</dbReference>
<evidence type="ECO:0000313" key="8">
    <source>
        <dbReference type="Proteomes" id="UP000004394"/>
    </source>
</evidence>
<sequence>MMRLLKCNISSVLLFGVFAGLVLTSCSDNDDNGIKTNTDEDDYKYVGQAVGNFSAEEWYPGGNLGTTENTSGTCYQDETPAIEATNLGDAFKKGEYMFEHYFSAHSPIQALTGLGPAYVRSSCIDCHPGYGHGRRMESYRANMRGNGYLLVIYHPVDGANSNDGPYISEVTGMPQTRATSPFLPPVDESGIHLSWKPVTAMESGLPMTFPDGEAYSLIYPELSIDIAAFNTDPKPTNLAFRLESTIGLYGTGLIDAIPQDSIKKQYQHEAKYLALNPGIWDKDKNDWAGNPALGTNNGAWYRLADGTMKVKRFTYAMTRASLQDGPGANAMWNITNVIRSDRPRLYTTTAWATAMSKTGSVIAAIKKNPKSPYYADGTDAGISAAVKALLDPKTNQLDNPYHKFAPSMTDNNFWQYMVWHRGLAVPRARNLNDPVVQRGKKMFMEIGCANCHRPKWQTGKDDYWAPAPIVNGNLNLPKYPHQTIYPYTDFVQHRLGMKNDIHGSWCRTTPLWGRGLSMANTGAEDRLHDCRARNEIEAIMWHAYSKKGDAYKSAERFYYLKKADRDAIVKFLRSI</sequence>
<gene>
    <name evidence="7" type="ORF">HMPREF0658_0709</name>
</gene>